<dbReference type="EMBL" id="CALNXK010000152">
    <property type="protein sequence ID" value="CAH3169807.1"/>
    <property type="molecule type" value="Genomic_DNA"/>
</dbReference>
<feature type="domain" description="Fibronectin type-III" evidence="2">
    <location>
        <begin position="174"/>
        <end position="271"/>
    </location>
</feature>
<dbReference type="PROSITE" id="PS50853">
    <property type="entry name" value="FN3"/>
    <property type="match status" value="6"/>
</dbReference>
<feature type="domain" description="Fibronectin type-III" evidence="2">
    <location>
        <begin position="784"/>
        <end position="886"/>
    </location>
</feature>
<protein>
    <recommendedName>
        <fullName evidence="2">Fibronectin type-III domain-containing protein</fullName>
    </recommendedName>
</protein>
<keyword evidence="4" id="KW-1185">Reference proteome</keyword>
<evidence type="ECO:0000256" key="1">
    <source>
        <dbReference type="ARBA" id="ARBA00022737"/>
    </source>
</evidence>
<dbReference type="PANTHER" id="PTHR46708:SF2">
    <property type="entry name" value="FIBRONECTIN TYPE-III DOMAIN-CONTAINING PROTEIN"/>
    <property type="match status" value="1"/>
</dbReference>
<name>A0ABN8QTN3_9CNID</name>
<feature type="domain" description="Fibronectin type-III" evidence="2">
    <location>
        <begin position="469"/>
        <end position="565"/>
    </location>
</feature>
<proteinExistence type="predicted"/>
<dbReference type="Gene3D" id="2.60.40.10">
    <property type="entry name" value="Immunoglobulins"/>
    <property type="match status" value="7"/>
</dbReference>
<dbReference type="InterPro" id="IPR050991">
    <property type="entry name" value="ECM_Regulatory_Proteins"/>
</dbReference>
<dbReference type="Proteomes" id="UP001159405">
    <property type="component" value="Unassembled WGS sequence"/>
</dbReference>
<feature type="domain" description="Fibronectin type-III" evidence="2">
    <location>
        <begin position="43"/>
        <end position="141"/>
    </location>
</feature>
<dbReference type="InterPro" id="IPR013783">
    <property type="entry name" value="Ig-like_fold"/>
</dbReference>
<gene>
    <name evidence="3" type="ORF">PLOB_00010308</name>
</gene>
<dbReference type="SMART" id="SM00060">
    <property type="entry name" value="FN3"/>
    <property type="match status" value="7"/>
</dbReference>
<organism evidence="3 4">
    <name type="scientific">Porites lobata</name>
    <dbReference type="NCBI Taxonomy" id="104759"/>
    <lineage>
        <taxon>Eukaryota</taxon>
        <taxon>Metazoa</taxon>
        <taxon>Cnidaria</taxon>
        <taxon>Anthozoa</taxon>
        <taxon>Hexacorallia</taxon>
        <taxon>Scleractinia</taxon>
        <taxon>Fungiina</taxon>
        <taxon>Poritidae</taxon>
        <taxon>Porites</taxon>
    </lineage>
</organism>
<evidence type="ECO:0000313" key="3">
    <source>
        <dbReference type="EMBL" id="CAH3169807.1"/>
    </source>
</evidence>
<keyword evidence="1" id="KW-0677">Repeat</keyword>
<sequence>MWPLVLLAPSELEYLLSEMFILSVLCCGQTRRKRSETSFPSRAPTKVSVVNQGLNELLVRWDPLPTQYANGRILGYNVYYKRTQYYYYSDTIVRINNTKLPKVVLPNIQTGERYQISVAAFTSVGTGPRSSLVYVTKGCGGVVNQSFGWLNFTKSNYNTLNCSIQINNAVPSIAPSGLRVSRLQFSELKVQWNPIPQHSVNGRLLGYVVYYQKYPYYWYSTKRVNTSSPDVHMLVLSDLKAVHSYRVWVAGFTRAGTGPQSSSYYVTTGCGGYANRSFGHLQIDSNRGSSYVTCTFVVGRVGINQAVALVWIQDLYLSYYSEYINITDGNGSLVWYKYGYHSSGLTSYLEVGFGNADNITVQIYLRNSYSRFKLQYGIIKQGLFSAIPSDWNVTIGNTSRTSIRVHWENLAPLIDDTVLYYIANAHDGNLSSATVVPGNSSTANVLGLSTYTEYQVSVMGINRHVPSRAPSNVRVSNVRFDQLKVQWNALPQQFANGRLLGYTVYYYEYYNSYVIKSVSTRSPYVNMVILRGLKAASRYQIAVAAFTSKGAGTQSYWLYVTTGCGGGLNELFGNLQVGRSSYYSYYTLQCTWKIGNAGISQAVAFVSLPDLYLSYYRRYIKVIDGNGITVLSRYGYSSATQKTFRKVSFGNSGNITVQIYLRRSYSNFRLQFGILKQGLQSAFPLPNWSVSIGNATTTSIRFSWQNLQTLIGQLISHYFVVVKNSYGSSLNSHIVSGNTTSHVFHGLSVYREYRLFVVGVNNSGGAYNSTESSAWTDEGVPSRAPSYIRLSNLQFAEVKVQWQPLPYNYANGRLLGYKVFYREYTSYYYYYYSYLTKSVNTSSANVTMVILKDLKQAKRYQIAVAAFTPKGEGPRSFNQSFGQLQFGRKNYYGYVLCTWSIGNVGIEQAVALTSIQELYLSYSYEYVKIVDGRGATVFIRYGYSSTPQKPFAEVSFGNSENITVQIYLYGSYSNARLQFGILQQGFQSAQLVPSWNVSVSNKTATSMRVSWQHLAPLLSQSILHYVTVIKTSNGSIVNGNILQGNSTSNVFYGLSPYMEYRISVIGVNDDGKVYKSLEVTEFTYES</sequence>
<evidence type="ECO:0000313" key="4">
    <source>
        <dbReference type="Proteomes" id="UP001159405"/>
    </source>
</evidence>
<dbReference type="CDD" id="cd00063">
    <property type="entry name" value="FN3"/>
    <property type="match status" value="7"/>
</dbReference>
<reference evidence="3 4" key="1">
    <citation type="submission" date="2022-05" db="EMBL/GenBank/DDBJ databases">
        <authorList>
            <consortium name="Genoscope - CEA"/>
            <person name="William W."/>
        </authorList>
    </citation>
    <scope>NUCLEOTIDE SEQUENCE [LARGE SCALE GENOMIC DNA]</scope>
</reference>
<dbReference type="PANTHER" id="PTHR46708">
    <property type="entry name" value="TENASCIN"/>
    <property type="match status" value="1"/>
</dbReference>
<dbReference type="InterPro" id="IPR003961">
    <property type="entry name" value="FN3_dom"/>
</dbReference>
<feature type="non-terminal residue" evidence="3">
    <location>
        <position position="1086"/>
    </location>
</feature>
<evidence type="ECO:0000259" key="2">
    <source>
        <dbReference type="PROSITE" id="PS50853"/>
    </source>
</evidence>
<dbReference type="InterPro" id="IPR036116">
    <property type="entry name" value="FN3_sf"/>
</dbReference>
<accession>A0ABN8QTN3</accession>
<feature type="domain" description="Fibronectin type-III" evidence="2">
    <location>
        <begin position="686"/>
        <end position="779"/>
    </location>
</feature>
<dbReference type="SUPFAM" id="SSF49265">
    <property type="entry name" value="Fibronectin type III"/>
    <property type="match status" value="4"/>
</dbReference>
<feature type="domain" description="Fibronectin type-III" evidence="2">
    <location>
        <begin position="993"/>
        <end position="1086"/>
    </location>
</feature>
<dbReference type="Pfam" id="PF00041">
    <property type="entry name" value="fn3"/>
    <property type="match status" value="7"/>
</dbReference>
<comment type="caution">
    <text evidence="3">The sequence shown here is derived from an EMBL/GenBank/DDBJ whole genome shotgun (WGS) entry which is preliminary data.</text>
</comment>